<protein>
    <recommendedName>
        <fullName evidence="4">DUF4038 domain-containing protein</fullName>
    </recommendedName>
</protein>
<dbReference type="KEGG" id="lamb:KBB96_05420"/>
<evidence type="ECO:0000313" key="3">
    <source>
        <dbReference type="Proteomes" id="UP000676169"/>
    </source>
</evidence>
<name>A0A975PFZ2_9BACT</name>
<evidence type="ECO:0000313" key="2">
    <source>
        <dbReference type="EMBL" id="QUE52329.1"/>
    </source>
</evidence>
<proteinExistence type="predicted"/>
<dbReference type="EMBL" id="CP073100">
    <property type="protein sequence ID" value="QUE52329.1"/>
    <property type="molecule type" value="Genomic_DNA"/>
</dbReference>
<keyword evidence="1" id="KW-0732">Signal</keyword>
<dbReference type="Proteomes" id="UP000676169">
    <property type="component" value="Chromosome"/>
</dbReference>
<accession>A0A975PFZ2</accession>
<dbReference type="RefSeq" id="WP_211633198.1">
    <property type="nucleotide sequence ID" value="NZ_CP073100.1"/>
</dbReference>
<feature type="signal peptide" evidence="1">
    <location>
        <begin position="1"/>
        <end position="21"/>
    </location>
</feature>
<dbReference type="AlphaFoldDB" id="A0A975PFZ2"/>
<evidence type="ECO:0008006" key="4">
    <source>
        <dbReference type="Google" id="ProtNLM"/>
    </source>
</evidence>
<gene>
    <name evidence="2" type="ORF">KBB96_05420</name>
</gene>
<keyword evidence="3" id="KW-1185">Reference proteome</keyword>
<sequence>MARLPRFLAAAFLTLTAVTSADHVILTGGPTLRRWENLRTPEDQHDRWWANFVRASTLRMAEIRTAYGKDAPLVWIVYQPAYAARGREDGKPYTTWLTELAAARRATLIWVNSGGDVIRAINNRPSGSIQTFDYFGHSNRYCFMFDYGNEVMAASTSWLHQNDLGRLRSSVFAKNAYCKSWGCHTAESMSDKWKAATGTALEGARGATNYDQVGQGTLPVASGGWIR</sequence>
<feature type="chain" id="PRO_5037448150" description="DUF4038 domain-containing protein" evidence="1">
    <location>
        <begin position="22"/>
        <end position="227"/>
    </location>
</feature>
<evidence type="ECO:0000256" key="1">
    <source>
        <dbReference type="SAM" id="SignalP"/>
    </source>
</evidence>
<organism evidence="2 3">
    <name type="scientific">Luteolibacter ambystomatis</name>
    <dbReference type="NCBI Taxonomy" id="2824561"/>
    <lineage>
        <taxon>Bacteria</taxon>
        <taxon>Pseudomonadati</taxon>
        <taxon>Verrucomicrobiota</taxon>
        <taxon>Verrucomicrobiia</taxon>
        <taxon>Verrucomicrobiales</taxon>
        <taxon>Verrucomicrobiaceae</taxon>
        <taxon>Luteolibacter</taxon>
    </lineage>
</organism>
<reference evidence="2" key="1">
    <citation type="submission" date="2021-04" db="EMBL/GenBank/DDBJ databases">
        <title>Luteolibacter sp. 32A isolated from the skin of an Anderson's salamander (Ambystoma andersonii).</title>
        <authorList>
            <person name="Spergser J."/>
            <person name="Busse H.-J."/>
        </authorList>
    </citation>
    <scope>NUCLEOTIDE SEQUENCE</scope>
    <source>
        <strain evidence="2">32A</strain>
    </source>
</reference>